<accession>A0A7S1GGA7</accession>
<sequence>MPEPGESPATADPLRATAEAAASLGAAHARQLAKSVADIDSDLSELELRESEGMDWDQPMPELPEDVEAYHRLTYNPMDVSLFREQDFDEEGVRRTFEAEQAALEADAEAEAEELAIMEMVSDTVDQIVAALPHERDGLIARLRSREPRAADVLEAMIGRVEKAKVDDGEAKALETEIREVEPDFFIFPPAEEKAPEAKA</sequence>
<evidence type="ECO:0000313" key="1">
    <source>
        <dbReference type="EMBL" id="CAD8925788.1"/>
    </source>
</evidence>
<dbReference type="EMBL" id="HBFS01028432">
    <property type="protein sequence ID" value="CAD8925788.1"/>
    <property type="molecule type" value="Transcribed_RNA"/>
</dbReference>
<gene>
    <name evidence="1" type="ORF">BSP0115_LOCUS19052</name>
</gene>
<organism evidence="1">
    <name type="scientific">Bicosoecida sp. CB-2014</name>
    <dbReference type="NCBI Taxonomy" id="1486930"/>
    <lineage>
        <taxon>Eukaryota</taxon>
        <taxon>Sar</taxon>
        <taxon>Stramenopiles</taxon>
        <taxon>Bigyra</taxon>
        <taxon>Opalozoa</taxon>
        <taxon>Bicosoecida</taxon>
    </lineage>
</organism>
<dbReference type="AlphaFoldDB" id="A0A7S1GGA7"/>
<proteinExistence type="predicted"/>
<reference evidence="1" key="1">
    <citation type="submission" date="2021-01" db="EMBL/GenBank/DDBJ databases">
        <authorList>
            <person name="Corre E."/>
            <person name="Pelletier E."/>
            <person name="Niang G."/>
            <person name="Scheremetjew M."/>
            <person name="Finn R."/>
            <person name="Kale V."/>
            <person name="Holt S."/>
            <person name="Cochrane G."/>
            <person name="Meng A."/>
            <person name="Brown T."/>
            <person name="Cohen L."/>
        </authorList>
    </citation>
    <scope>NUCLEOTIDE SEQUENCE</scope>
    <source>
        <strain evidence="1">Ms1</strain>
    </source>
</reference>
<protein>
    <submittedName>
        <fullName evidence="1">Uncharacterized protein</fullName>
    </submittedName>
</protein>
<name>A0A7S1GGA7_9STRA</name>